<comment type="caution">
    <text evidence="1">The sequence shown here is derived from an EMBL/GenBank/DDBJ whole genome shotgun (WGS) entry which is preliminary data.</text>
</comment>
<gene>
    <name evidence="1" type="ORF">NLG97_g3578</name>
</gene>
<sequence length="539" mass="61851">MNTRQQETFFHVAVWLLGCHLAFVSFLTAGSIFSAIFGAPLVVNRERFSLLCSLRLAILLNLPFFLFCRYKHYWLFNLRVHGAQQAPVYVSQDRILGRDHSRDIQAALKEHRFTDMLGEYFDRAGPTHWVRLFHTWVLQTRDHEIMKAMYGTQNADWDIGGARQASTAVALGRHSIFAINGPEWRHTRAMMRPTFVRNQIADLECTDRHAENFLRRLPRDGTDCVDVQELLYMFTMDISTDFMFGHSTDTLMNPTEESAEFSRSFDLLLLTAATQSRVGWFGSFRKDRNADRIIKTCNDFVDAHIANAKKNEKRQERAYVFMNELIDSGASPEEIRSQLLSMIVGGRDTSASVLTSMLWVLARRSDIVVKIRQELADLNGQKPTWDQLRNLKYLNNVLKETLRLYAPVTTNSRVANKDTVLPRGGGEDGQSPLFVPKGTTCRFSTYHIHRDEGFYGKDVNEFRPERWDTLRPKWEYVPFAGGPRICIGQQFALAQMLYLATRLFQTFSSIEAGDDKPMVQQVGTTIHLVNGCLVRLKPQ</sequence>
<protein>
    <submittedName>
        <fullName evidence="1">Uncharacterized protein</fullName>
    </submittedName>
</protein>
<dbReference type="EMBL" id="JANAKD010000306">
    <property type="protein sequence ID" value="KAJ3495176.1"/>
    <property type="molecule type" value="Genomic_DNA"/>
</dbReference>
<dbReference type="Proteomes" id="UP001148737">
    <property type="component" value="Unassembled WGS sequence"/>
</dbReference>
<accession>A0ACC1QXN4</accession>
<keyword evidence="2" id="KW-1185">Reference proteome</keyword>
<reference evidence="1" key="1">
    <citation type="submission" date="2022-07" db="EMBL/GenBank/DDBJ databases">
        <title>Genome Sequence of Lecanicillium saksenae.</title>
        <authorList>
            <person name="Buettner E."/>
        </authorList>
    </citation>
    <scope>NUCLEOTIDE SEQUENCE</scope>
    <source>
        <strain evidence="1">VT-O1</strain>
    </source>
</reference>
<organism evidence="1 2">
    <name type="scientific">Lecanicillium saksenae</name>
    <dbReference type="NCBI Taxonomy" id="468837"/>
    <lineage>
        <taxon>Eukaryota</taxon>
        <taxon>Fungi</taxon>
        <taxon>Dikarya</taxon>
        <taxon>Ascomycota</taxon>
        <taxon>Pezizomycotina</taxon>
        <taxon>Sordariomycetes</taxon>
        <taxon>Hypocreomycetidae</taxon>
        <taxon>Hypocreales</taxon>
        <taxon>Cordycipitaceae</taxon>
        <taxon>Lecanicillium</taxon>
    </lineage>
</organism>
<name>A0ACC1QXN4_9HYPO</name>
<proteinExistence type="predicted"/>
<evidence type="ECO:0000313" key="1">
    <source>
        <dbReference type="EMBL" id="KAJ3495176.1"/>
    </source>
</evidence>
<evidence type="ECO:0000313" key="2">
    <source>
        <dbReference type="Proteomes" id="UP001148737"/>
    </source>
</evidence>